<keyword evidence="2" id="KW-1185">Reference proteome</keyword>
<gene>
    <name evidence="1" type="ORF">OV287_50440</name>
</gene>
<dbReference type="Proteomes" id="UP001207654">
    <property type="component" value="Unassembled WGS sequence"/>
</dbReference>
<name>A0ABT4ANE5_9BACT</name>
<evidence type="ECO:0008006" key="3">
    <source>
        <dbReference type="Google" id="ProtNLM"/>
    </source>
</evidence>
<protein>
    <recommendedName>
        <fullName evidence="3">Lipoprotein</fullName>
    </recommendedName>
</protein>
<evidence type="ECO:0000313" key="1">
    <source>
        <dbReference type="EMBL" id="MCY1082699.1"/>
    </source>
</evidence>
<evidence type="ECO:0000313" key="2">
    <source>
        <dbReference type="Proteomes" id="UP001207654"/>
    </source>
</evidence>
<comment type="caution">
    <text evidence="1">The sequence shown here is derived from an EMBL/GenBank/DDBJ whole genome shotgun (WGS) entry which is preliminary data.</text>
</comment>
<proteinExistence type="predicted"/>
<dbReference type="EMBL" id="JAPNKA010000001">
    <property type="protein sequence ID" value="MCY1082699.1"/>
    <property type="molecule type" value="Genomic_DNA"/>
</dbReference>
<organism evidence="1 2">
    <name type="scientific">Archangium lansingense</name>
    <dbReference type="NCBI Taxonomy" id="2995310"/>
    <lineage>
        <taxon>Bacteria</taxon>
        <taxon>Pseudomonadati</taxon>
        <taxon>Myxococcota</taxon>
        <taxon>Myxococcia</taxon>
        <taxon>Myxococcales</taxon>
        <taxon>Cystobacterineae</taxon>
        <taxon>Archangiaceae</taxon>
        <taxon>Archangium</taxon>
    </lineage>
</organism>
<accession>A0ABT4ANE5</accession>
<reference evidence="1 2" key="1">
    <citation type="submission" date="2022-11" db="EMBL/GenBank/DDBJ databases">
        <title>Minimal conservation of predation-associated metabolite biosynthetic gene clusters underscores biosynthetic potential of Myxococcota including descriptions for ten novel species: Archangium lansinium sp. nov., Myxococcus landrumus sp. nov., Nannocystis bai.</title>
        <authorList>
            <person name="Ahearne A."/>
            <person name="Stevens C."/>
            <person name="Phillips K."/>
        </authorList>
    </citation>
    <scope>NUCLEOTIDE SEQUENCE [LARGE SCALE GENOMIC DNA]</scope>
    <source>
        <strain evidence="1 2">MIWBW</strain>
    </source>
</reference>
<dbReference type="RefSeq" id="WP_267541257.1">
    <property type="nucleotide sequence ID" value="NZ_JAPNKA010000001.1"/>
</dbReference>
<sequence>MSNPLHPELLHPCPGARAAAGLEGAGAALVRGFLMMVLVVGSAYGGPATARESSAPRSKLHFVVPADDTSYLVLANVEKAEELLPHGPLRLTGDESNPRVIAEVSEAHLPADLRAWSKRKVFVDERCHATVSGFAIVARLVGDVGDPSYSLGDNGSKSPADSVFSLGHKVLAARLDRCKGSFARAASAEPIQVLQPAVNKEAVAAARADFLKSKVVAKARKEWVGADAEGAREQVNAPRVVTVRHPTTGETWISLHLRFGDGPCEDPPDDVWGLYRVTEQGVERTRLLRLGQFQSIDALLDVEGDGQLELLLQGDFGTTRELRSGEGKVIRRITMPISVCMC</sequence>